<dbReference type="AlphaFoldDB" id="A0ABC8R272"/>
<feature type="non-terminal residue" evidence="2">
    <location>
        <position position="1"/>
    </location>
</feature>
<evidence type="ECO:0000256" key="1">
    <source>
        <dbReference type="SAM" id="MobiDB-lite"/>
    </source>
</evidence>
<proteinExistence type="predicted"/>
<dbReference type="EMBL" id="CAUOFW020000936">
    <property type="protein sequence ID" value="CAK9139113.1"/>
    <property type="molecule type" value="Genomic_DNA"/>
</dbReference>
<protein>
    <submittedName>
        <fullName evidence="2">Uncharacterized protein</fullName>
    </submittedName>
</protein>
<feature type="compositionally biased region" description="Basic and acidic residues" evidence="1">
    <location>
        <begin position="74"/>
        <end position="90"/>
    </location>
</feature>
<dbReference type="Proteomes" id="UP001642360">
    <property type="component" value="Unassembled WGS sequence"/>
</dbReference>
<evidence type="ECO:0000313" key="3">
    <source>
        <dbReference type="Proteomes" id="UP001642360"/>
    </source>
</evidence>
<sequence>KGLMKSSSPRFIQRLATPGTKPKSKVIVPETYANNLNPLQETLHLHLPQLFPPPHITLPLEKDGSSLDKPTSSHRQETNVDLKVPKPPDPNHEQTVLPPIRTINLNNNNVGQIFQLEEEDIWLTLVKRVFLAIERFLLRRMSTFSLAVTVRADPPLETQRREVMRTTGINPTLLSFFLNMSSIKKLS</sequence>
<name>A0ABC8R272_9AQUA</name>
<gene>
    <name evidence="2" type="ORF">ILEXP_LOCUS6476</name>
</gene>
<keyword evidence="3" id="KW-1185">Reference proteome</keyword>
<reference evidence="2 3" key="1">
    <citation type="submission" date="2024-02" db="EMBL/GenBank/DDBJ databases">
        <authorList>
            <person name="Vignale AGUSTIN F."/>
            <person name="Sosa J E."/>
            <person name="Modenutti C."/>
        </authorList>
    </citation>
    <scope>NUCLEOTIDE SEQUENCE [LARGE SCALE GENOMIC DNA]</scope>
</reference>
<organism evidence="2 3">
    <name type="scientific">Ilex paraguariensis</name>
    <name type="common">yerba mate</name>
    <dbReference type="NCBI Taxonomy" id="185542"/>
    <lineage>
        <taxon>Eukaryota</taxon>
        <taxon>Viridiplantae</taxon>
        <taxon>Streptophyta</taxon>
        <taxon>Embryophyta</taxon>
        <taxon>Tracheophyta</taxon>
        <taxon>Spermatophyta</taxon>
        <taxon>Magnoliopsida</taxon>
        <taxon>eudicotyledons</taxon>
        <taxon>Gunneridae</taxon>
        <taxon>Pentapetalae</taxon>
        <taxon>asterids</taxon>
        <taxon>campanulids</taxon>
        <taxon>Aquifoliales</taxon>
        <taxon>Aquifoliaceae</taxon>
        <taxon>Ilex</taxon>
    </lineage>
</organism>
<comment type="caution">
    <text evidence="2">The sequence shown here is derived from an EMBL/GenBank/DDBJ whole genome shotgun (WGS) entry which is preliminary data.</text>
</comment>
<feature type="region of interest" description="Disordered" evidence="1">
    <location>
        <begin position="58"/>
        <end position="90"/>
    </location>
</feature>
<evidence type="ECO:0000313" key="2">
    <source>
        <dbReference type="EMBL" id="CAK9139113.1"/>
    </source>
</evidence>
<accession>A0ABC8R272</accession>